<dbReference type="Pfam" id="PF07859">
    <property type="entry name" value="Abhydrolase_3"/>
    <property type="match status" value="1"/>
</dbReference>
<dbReference type="InterPro" id="IPR050300">
    <property type="entry name" value="GDXG_lipolytic_enzyme"/>
</dbReference>
<organism evidence="3 4">
    <name type="scientific">Pseudonocardia xishanensis</name>
    <dbReference type="NCBI Taxonomy" id="630995"/>
    <lineage>
        <taxon>Bacteria</taxon>
        <taxon>Bacillati</taxon>
        <taxon>Actinomycetota</taxon>
        <taxon>Actinomycetes</taxon>
        <taxon>Pseudonocardiales</taxon>
        <taxon>Pseudonocardiaceae</taxon>
        <taxon>Pseudonocardia</taxon>
    </lineage>
</organism>
<dbReference type="InterPro" id="IPR029058">
    <property type="entry name" value="AB_hydrolase_fold"/>
</dbReference>
<dbReference type="Proteomes" id="UP001501598">
    <property type="component" value="Unassembled WGS sequence"/>
</dbReference>
<dbReference type="Gene3D" id="3.40.50.1820">
    <property type="entry name" value="alpha/beta hydrolase"/>
    <property type="match status" value="1"/>
</dbReference>
<gene>
    <name evidence="3" type="ORF">GCM10023175_65310</name>
</gene>
<feature type="domain" description="Alpha/beta hydrolase fold-3" evidence="2">
    <location>
        <begin position="72"/>
        <end position="273"/>
    </location>
</feature>
<dbReference type="PANTHER" id="PTHR48081">
    <property type="entry name" value="AB HYDROLASE SUPERFAMILY PROTEIN C4A8.06C"/>
    <property type="match status" value="1"/>
</dbReference>
<keyword evidence="1 3" id="KW-0378">Hydrolase</keyword>
<dbReference type="RefSeq" id="WP_345426929.1">
    <property type="nucleotide sequence ID" value="NZ_BAABGT010000114.1"/>
</dbReference>
<keyword evidence="4" id="KW-1185">Reference proteome</keyword>
<dbReference type="InterPro" id="IPR013094">
    <property type="entry name" value="AB_hydrolase_3"/>
</dbReference>
<sequence>MASAAAEKLDAELRAWTASMTDQNPTIEDLRAGGEGMGNFGAERTDVKVEQIDMGGRRALAHIPEQVGSGVILHLHGGGLSLGSPESHTRLAAHLAARSGMTVYNLDYRLAPENPFPAGLDDTAAAFRWLVEQGVPTEQLFLSGDSGGAALALTTLMDQARDGVRLAGGIFMSPWADFRLTSGSYDSNATSDVMCSHPMMVPLRQNYCPTGDYENPRVSPAFAGDFAGLPPLIVQASAAEVLVDDARLIARRAEEAGVNVSYQEFDVVPHVFQLFAGNLPEADEALQAIADWAGRVAATPA</sequence>
<evidence type="ECO:0000256" key="1">
    <source>
        <dbReference type="ARBA" id="ARBA00022801"/>
    </source>
</evidence>
<proteinExistence type="predicted"/>
<name>A0ABP8S4B6_9PSEU</name>
<evidence type="ECO:0000259" key="2">
    <source>
        <dbReference type="Pfam" id="PF07859"/>
    </source>
</evidence>
<dbReference type="EMBL" id="BAABGT010000114">
    <property type="protein sequence ID" value="GAA4558686.1"/>
    <property type="molecule type" value="Genomic_DNA"/>
</dbReference>
<dbReference type="SUPFAM" id="SSF53474">
    <property type="entry name" value="alpha/beta-Hydrolases"/>
    <property type="match status" value="1"/>
</dbReference>
<reference evidence="4" key="1">
    <citation type="journal article" date="2019" name="Int. J. Syst. Evol. Microbiol.">
        <title>The Global Catalogue of Microorganisms (GCM) 10K type strain sequencing project: providing services to taxonomists for standard genome sequencing and annotation.</title>
        <authorList>
            <consortium name="The Broad Institute Genomics Platform"/>
            <consortium name="The Broad Institute Genome Sequencing Center for Infectious Disease"/>
            <person name="Wu L."/>
            <person name="Ma J."/>
        </authorList>
    </citation>
    <scope>NUCLEOTIDE SEQUENCE [LARGE SCALE GENOMIC DNA]</scope>
    <source>
        <strain evidence="4">JCM 17906</strain>
    </source>
</reference>
<comment type="caution">
    <text evidence="3">The sequence shown here is derived from an EMBL/GenBank/DDBJ whole genome shotgun (WGS) entry which is preliminary data.</text>
</comment>
<protein>
    <submittedName>
        <fullName evidence="3">Alpha/beta hydrolase</fullName>
    </submittedName>
</protein>
<accession>A0ABP8S4B6</accession>
<dbReference type="PANTHER" id="PTHR48081:SF8">
    <property type="entry name" value="ALPHA_BETA HYDROLASE FOLD-3 DOMAIN-CONTAINING PROTEIN-RELATED"/>
    <property type="match status" value="1"/>
</dbReference>
<dbReference type="GO" id="GO:0016787">
    <property type="term" value="F:hydrolase activity"/>
    <property type="evidence" value="ECO:0007669"/>
    <property type="project" value="UniProtKB-KW"/>
</dbReference>
<evidence type="ECO:0000313" key="4">
    <source>
        <dbReference type="Proteomes" id="UP001501598"/>
    </source>
</evidence>
<evidence type="ECO:0000313" key="3">
    <source>
        <dbReference type="EMBL" id="GAA4558686.1"/>
    </source>
</evidence>